<name>A0ACC0CI75_9PEZI</name>
<reference evidence="1 2" key="1">
    <citation type="journal article" date="2022" name="New Phytol.">
        <title>Ecological generalism drives hyperdiversity of secondary metabolite gene clusters in xylarialean endophytes.</title>
        <authorList>
            <person name="Franco M.E.E."/>
            <person name="Wisecaver J.H."/>
            <person name="Arnold A.E."/>
            <person name="Ju Y.M."/>
            <person name="Slot J.C."/>
            <person name="Ahrendt S."/>
            <person name="Moore L.P."/>
            <person name="Eastman K.E."/>
            <person name="Scott K."/>
            <person name="Konkel Z."/>
            <person name="Mondo S.J."/>
            <person name="Kuo A."/>
            <person name="Hayes R.D."/>
            <person name="Haridas S."/>
            <person name="Andreopoulos B."/>
            <person name="Riley R."/>
            <person name="LaButti K."/>
            <person name="Pangilinan J."/>
            <person name="Lipzen A."/>
            <person name="Amirebrahimi M."/>
            <person name="Yan J."/>
            <person name="Adam C."/>
            <person name="Keymanesh K."/>
            <person name="Ng V."/>
            <person name="Louie K."/>
            <person name="Northen T."/>
            <person name="Drula E."/>
            <person name="Henrissat B."/>
            <person name="Hsieh H.M."/>
            <person name="Youens-Clark K."/>
            <person name="Lutzoni F."/>
            <person name="Miadlikowska J."/>
            <person name="Eastwood D.C."/>
            <person name="Hamelin R.C."/>
            <person name="Grigoriev I.V."/>
            <person name="U'Ren J.M."/>
        </authorList>
    </citation>
    <scope>NUCLEOTIDE SEQUENCE [LARGE SCALE GENOMIC DNA]</scope>
    <source>
        <strain evidence="1 2">ER1909</strain>
    </source>
</reference>
<proteinExistence type="predicted"/>
<organism evidence="1 2">
    <name type="scientific">Hypoxylon rubiginosum</name>
    <dbReference type="NCBI Taxonomy" id="110542"/>
    <lineage>
        <taxon>Eukaryota</taxon>
        <taxon>Fungi</taxon>
        <taxon>Dikarya</taxon>
        <taxon>Ascomycota</taxon>
        <taxon>Pezizomycotina</taxon>
        <taxon>Sordariomycetes</taxon>
        <taxon>Xylariomycetidae</taxon>
        <taxon>Xylariales</taxon>
        <taxon>Hypoxylaceae</taxon>
        <taxon>Hypoxylon</taxon>
    </lineage>
</organism>
<keyword evidence="2" id="KW-1185">Reference proteome</keyword>
<comment type="caution">
    <text evidence="1">The sequence shown here is derived from an EMBL/GenBank/DDBJ whole genome shotgun (WGS) entry which is preliminary data.</text>
</comment>
<sequence>MINNWDMSSFSVYPANGLDPNRFDLNASTYPGSTNYNSYYHTADTYGSVVHPAQLDASIPALDSSDWGDPFSSRRIGPDEDILQSIEHESTDQDGQQEYPEPSAQPQHQPDSFDEKSNHKEAEALALFQKLAVSQIIREVVPKALSQVQAQVKAQIETQVKAQVEKQFQDLHARLEEDTARFNGEIRENIEKLRTWSRSLESLVTNLSSGR</sequence>
<evidence type="ECO:0000313" key="2">
    <source>
        <dbReference type="Proteomes" id="UP001497680"/>
    </source>
</evidence>
<protein>
    <submittedName>
        <fullName evidence="1">Uncharacterized protein</fullName>
    </submittedName>
</protein>
<accession>A0ACC0CI75</accession>
<dbReference type="EMBL" id="MU394479">
    <property type="protein sequence ID" value="KAI6080146.1"/>
    <property type="molecule type" value="Genomic_DNA"/>
</dbReference>
<gene>
    <name evidence="1" type="ORF">F4821DRAFT_266173</name>
</gene>
<dbReference type="Proteomes" id="UP001497680">
    <property type="component" value="Unassembled WGS sequence"/>
</dbReference>
<evidence type="ECO:0000313" key="1">
    <source>
        <dbReference type="EMBL" id="KAI6080146.1"/>
    </source>
</evidence>